<dbReference type="EMBL" id="BMPP01000028">
    <property type="protein sequence ID" value="GGK41685.1"/>
    <property type="molecule type" value="Genomic_DNA"/>
</dbReference>
<gene>
    <name evidence="3" type="ORF">GCM10008955_39340</name>
</gene>
<protein>
    <recommendedName>
        <fullName evidence="2">Beta-lactamase class A catalytic domain-containing protein</fullName>
    </recommendedName>
</protein>
<dbReference type="Pfam" id="PF13354">
    <property type="entry name" value="Beta-lactamase2"/>
    <property type="match status" value="1"/>
</dbReference>
<evidence type="ECO:0000256" key="1">
    <source>
        <dbReference type="SAM" id="SignalP"/>
    </source>
</evidence>
<dbReference type="Proteomes" id="UP000647587">
    <property type="component" value="Unassembled WGS sequence"/>
</dbReference>
<evidence type="ECO:0000313" key="3">
    <source>
        <dbReference type="EMBL" id="GGK41685.1"/>
    </source>
</evidence>
<organism evidence="3 4">
    <name type="scientific">Deinococcus malanensis</name>
    <dbReference type="NCBI Taxonomy" id="1706855"/>
    <lineage>
        <taxon>Bacteria</taxon>
        <taxon>Thermotogati</taxon>
        <taxon>Deinococcota</taxon>
        <taxon>Deinococci</taxon>
        <taxon>Deinococcales</taxon>
        <taxon>Deinococcaceae</taxon>
        <taxon>Deinococcus</taxon>
    </lineage>
</organism>
<keyword evidence="4" id="KW-1185">Reference proteome</keyword>
<dbReference type="PANTHER" id="PTHR35333:SF4">
    <property type="entry name" value="SLR0121 PROTEIN"/>
    <property type="match status" value="1"/>
</dbReference>
<feature type="chain" id="PRO_5046810201" description="Beta-lactamase class A catalytic domain-containing protein" evidence="1">
    <location>
        <begin position="19"/>
        <end position="389"/>
    </location>
</feature>
<dbReference type="Gene3D" id="3.40.710.10">
    <property type="entry name" value="DD-peptidase/beta-lactamase superfamily"/>
    <property type="match status" value="1"/>
</dbReference>
<comment type="caution">
    <text evidence="3">The sequence shown here is derived from an EMBL/GenBank/DDBJ whole genome shotgun (WGS) entry which is preliminary data.</text>
</comment>
<reference evidence="4" key="1">
    <citation type="journal article" date="2019" name="Int. J. Syst. Evol. Microbiol.">
        <title>The Global Catalogue of Microorganisms (GCM) 10K type strain sequencing project: providing services to taxonomists for standard genome sequencing and annotation.</title>
        <authorList>
            <consortium name="The Broad Institute Genomics Platform"/>
            <consortium name="The Broad Institute Genome Sequencing Center for Infectious Disease"/>
            <person name="Wu L."/>
            <person name="Ma J."/>
        </authorList>
    </citation>
    <scope>NUCLEOTIDE SEQUENCE [LARGE SCALE GENOMIC DNA]</scope>
    <source>
        <strain evidence="4">JCM 30331</strain>
    </source>
</reference>
<evidence type="ECO:0000313" key="4">
    <source>
        <dbReference type="Proteomes" id="UP000647587"/>
    </source>
</evidence>
<dbReference type="InterPro" id="IPR000871">
    <property type="entry name" value="Beta-lactam_class-A"/>
</dbReference>
<dbReference type="InterPro" id="IPR045155">
    <property type="entry name" value="Beta-lactam_cat"/>
</dbReference>
<proteinExistence type="predicted"/>
<name>A0ABQ2F5E9_9DEIO</name>
<feature type="domain" description="Beta-lactamase class A catalytic" evidence="2">
    <location>
        <begin position="99"/>
        <end position="348"/>
    </location>
</feature>
<keyword evidence="1" id="KW-0732">Signal</keyword>
<dbReference type="InterPro" id="IPR012338">
    <property type="entry name" value="Beta-lactam/transpept-like"/>
</dbReference>
<dbReference type="PANTHER" id="PTHR35333">
    <property type="entry name" value="BETA-LACTAMASE"/>
    <property type="match status" value="1"/>
</dbReference>
<evidence type="ECO:0000259" key="2">
    <source>
        <dbReference type="Pfam" id="PF13354"/>
    </source>
</evidence>
<dbReference type="SUPFAM" id="SSF56601">
    <property type="entry name" value="beta-lactamase/transpeptidase-like"/>
    <property type="match status" value="1"/>
</dbReference>
<dbReference type="RefSeq" id="WP_229780930.1">
    <property type="nucleotide sequence ID" value="NZ_BMPP01000028.1"/>
</dbReference>
<accession>A0ABQ2F5E9</accession>
<feature type="signal peptide" evidence="1">
    <location>
        <begin position="1"/>
        <end position="18"/>
    </location>
</feature>
<sequence>MLFRRLSLAALLMGSAAAATTPLLPPAPPVVPIPAPFEPLAEPAAAIHLTPGTCGAATATPTLTASALPPVVSGRVSFYGAIYDSAGKPVRAITHGNVNDLHPLASAFKSLVVQAMFREIDAGKYKLTTKFTTTPANRSIEAYPAGTNSLYDLARRTIYNSDNTASDILHLAYGPGRLARETRKSSPCTSVMLTTKAWWSAQSGLIPEVVPVDPFTLNTLPTAAAYARQPLEERILTANRIIKASQTVAGPKLEKDLDLYFFGPAYTPELEFYVQNMSTASAYTDLMAKTLSGVNLQPATRRVFRELMATGCCRPKQPVLKTKYWAAKAGSGWRLLTLTGYLELPGGQVMAYTYLNDQSDARHAQTIEKQIRPLVLWIEQNLLTLRDGT</sequence>